<feature type="transmembrane region" description="Helical" evidence="6">
    <location>
        <begin position="279"/>
        <end position="298"/>
    </location>
</feature>
<dbReference type="Pfam" id="PF12704">
    <property type="entry name" value="MacB_PCD"/>
    <property type="match status" value="2"/>
</dbReference>
<keyword evidence="2" id="KW-1003">Cell membrane</keyword>
<dbReference type="PANTHER" id="PTHR30572">
    <property type="entry name" value="MEMBRANE COMPONENT OF TRANSPORTER-RELATED"/>
    <property type="match status" value="1"/>
</dbReference>
<evidence type="ECO:0000256" key="6">
    <source>
        <dbReference type="SAM" id="Phobius"/>
    </source>
</evidence>
<feature type="transmembrane region" description="Helical" evidence="6">
    <location>
        <begin position="680"/>
        <end position="702"/>
    </location>
</feature>
<name>A0ABS5IYR9_9BACT</name>
<protein>
    <submittedName>
        <fullName evidence="9">ABC transporter permease</fullName>
    </submittedName>
</protein>
<keyword evidence="10" id="KW-1185">Reference proteome</keyword>
<keyword evidence="4 6" id="KW-1133">Transmembrane helix</keyword>
<accession>A0ABS5IYR9</accession>
<dbReference type="RefSeq" id="WP_211973223.1">
    <property type="nucleotide sequence ID" value="NZ_CBFHAM010000003.1"/>
</dbReference>
<dbReference type="InterPro" id="IPR025857">
    <property type="entry name" value="MacB_PCD"/>
</dbReference>
<evidence type="ECO:0000256" key="4">
    <source>
        <dbReference type="ARBA" id="ARBA00022989"/>
    </source>
</evidence>
<evidence type="ECO:0000313" key="10">
    <source>
        <dbReference type="Proteomes" id="UP000676386"/>
    </source>
</evidence>
<organism evidence="9 10">
    <name type="scientific">Chitinophaga hostae</name>
    <dbReference type="NCBI Taxonomy" id="2831022"/>
    <lineage>
        <taxon>Bacteria</taxon>
        <taxon>Pseudomonadati</taxon>
        <taxon>Bacteroidota</taxon>
        <taxon>Chitinophagia</taxon>
        <taxon>Chitinophagales</taxon>
        <taxon>Chitinophagaceae</taxon>
        <taxon>Chitinophaga</taxon>
    </lineage>
</organism>
<gene>
    <name evidence="9" type="ORF">KE626_12395</name>
</gene>
<evidence type="ECO:0000259" key="7">
    <source>
        <dbReference type="Pfam" id="PF02687"/>
    </source>
</evidence>
<feature type="transmembrane region" description="Helical" evidence="6">
    <location>
        <begin position="729"/>
        <end position="748"/>
    </location>
</feature>
<feature type="domain" description="ABC3 transporter permease C-terminal" evidence="7">
    <location>
        <begin position="680"/>
        <end position="789"/>
    </location>
</feature>
<evidence type="ECO:0000256" key="5">
    <source>
        <dbReference type="ARBA" id="ARBA00023136"/>
    </source>
</evidence>
<proteinExistence type="predicted"/>
<feature type="transmembrane region" description="Helical" evidence="6">
    <location>
        <begin position="327"/>
        <end position="350"/>
    </location>
</feature>
<dbReference type="EMBL" id="JAGTXB010000005">
    <property type="protein sequence ID" value="MBS0028109.1"/>
    <property type="molecule type" value="Genomic_DNA"/>
</dbReference>
<dbReference type="InterPro" id="IPR003838">
    <property type="entry name" value="ABC3_permease_C"/>
</dbReference>
<keyword evidence="5 6" id="KW-0472">Membrane</keyword>
<keyword evidence="3 6" id="KW-0812">Transmembrane</keyword>
<evidence type="ECO:0000256" key="2">
    <source>
        <dbReference type="ARBA" id="ARBA00022475"/>
    </source>
</evidence>
<feature type="domain" description="MacB-like periplasmic core" evidence="8">
    <location>
        <begin position="486"/>
        <end position="620"/>
    </location>
</feature>
<feature type="transmembrane region" description="Helical" evidence="6">
    <location>
        <begin position="370"/>
        <end position="394"/>
    </location>
</feature>
<dbReference type="Pfam" id="PF02687">
    <property type="entry name" value="FtsX"/>
    <property type="match status" value="2"/>
</dbReference>
<reference evidence="9 10" key="1">
    <citation type="submission" date="2021-04" db="EMBL/GenBank/DDBJ databases">
        <title>Chitinophaga sp. nov., isolated from the rhizosphere soil.</title>
        <authorList>
            <person name="He S."/>
        </authorList>
    </citation>
    <scope>NUCLEOTIDE SEQUENCE [LARGE SCALE GENOMIC DNA]</scope>
    <source>
        <strain evidence="9 10">2R12</strain>
    </source>
</reference>
<dbReference type="InterPro" id="IPR050250">
    <property type="entry name" value="Macrolide_Exporter_MacB"/>
</dbReference>
<sequence>MLQNYLKIAWRNITKDKFYTFINISGLALATAAFLFIINYARYEYSYENFYKKADDIYRITLDNYKGKEFVVTDCETHPPLGPAVKKGMPEVVDYVRVEHMEEVPEIKSNGKIFKLDNVYAVDPSMFTIFNYDFIEGNPATAVAAPMQAVLTESLAKRMYGNEPAVGKVFQDGDWTFTVTAVIKDVPSNTHLKFDLLLSLTSLTRRGIDLNSWNANNNYTYVQLVPHANLAAFNQKLVQLSKEKVKDDRFVAEPMKDIHLHSHKSFEPEENGDIKTVQFMLVIAALVLLVGAVNYVNLTTARAADKTKETGMRKALGSSRMSLIKQFMTETILVNALALLLGLLLIYLLLPAYVQLTGRPISTVFFQTSFFWFSAAALFIFNCLLSGLYPALVLSAVKPVSVTRRSFTATSGGVLFRKVLVVGQFAAALIVLSASLIVFRQLSYMRSQDLGINTDQTLILRAPGGQGKIIDSIRRQQSAAFLNNVSQLPQVEKITAAEAIPGVSLHELSATSGISQLGSDKGLNYTFYAYGIDENFLPAMNIKLLAGSNFRAGVPNSDQMILSKEAIRLFGFSSPQEAIGKRLTLSWTSLGYSTVIGVVDDYHQQSLKGAILPMIHWYRTNGGAFYAAKLNTGNLKQTLAKIRSSWQEQYPEYPFEYHFFNELFDQQYKADQQFGKIVQIFSLFTLFLTCLGILGLTAYNITKRSKEIGIRKVLGASVSSIVQLLSRDFVKLVGIAVVIATPLTWYIMNRWLQDYAYRIQIQWWMFAVAGLLTMAIALLTVSIQSVKAALANPVKSLKSE</sequence>
<feature type="transmembrane region" description="Helical" evidence="6">
    <location>
        <begin position="415"/>
        <end position="439"/>
    </location>
</feature>
<evidence type="ECO:0000256" key="1">
    <source>
        <dbReference type="ARBA" id="ARBA00004651"/>
    </source>
</evidence>
<feature type="transmembrane region" description="Helical" evidence="6">
    <location>
        <begin position="21"/>
        <end position="41"/>
    </location>
</feature>
<evidence type="ECO:0000259" key="8">
    <source>
        <dbReference type="Pfam" id="PF12704"/>
    </source>
</evidence>
<dbReference type="Proteomes" id="UP000676386">
    <property type="component" value="Unassembled WGS sequence"/>
</dbReference>
<evidence type="ECO:0000313" key="9">
    <source>
        <dbReference type="EMBL" id="MBS0028109.1"/>
    </source>
</evidence>
<feature type="domain" description="MacB-like periplasmic core" evidence="8">
    <location>
        <begin position="20"/>
        <end position="239"/>
    </location>
</feature>
<feature type="transmembrane region" description="Helical" evidence="6">
    <location>
        <begin position="763"/>
        <end position="783"/>
    </location>
</feature>
<feature type="domain" description="ABC3 transporter permease C-terminal" evidence="7">
    <location>
        <begin position="282"/>
        <end position="395"/>
    </location>
</feature>
<comment type="caution">
    <text evidence="9">The sequence shown here is derived from an EMBL/GenBank/DDBJ whole genome shotgun (WGS) entry which is preliminary data.</text>
</comment>
<dbReference type="PANTHER" id="PTHR30572:SF18">
    <property type="entry name" value="ABC-TYPE MACROLIDE FAMILY EXPORT SYSTEM PERMEASE COMPONENT 2"/>
    <property type="match status" value="1"/>
</dbReference>
<evidence type="ECO:0000256" key="3">
    <source>
        <dbReference type="ARBA" id="ARBA00022692"/>
    </source>
</evidence>
<comment type="subcellular location">
    <subcellularLocation>
        <location evidence="1">Cell membrane</location>
        <topology evidence="1">Multi-pass membrane protein</topology>
    </subcellularLocation>
</comment>